<dbReference type="OrthoDB" id="8922061at2759"/>
<comment type="caution">
    <text evidence="3">The sequence shown here is derived from an EMBL/GenBank/DDBJ whole genome shotgun (WGS) entry which is preliminary data.</text>
</comment>
<feature type="compositionally biased region" description="Polar residues" evidence="1">
    <location>
        <begin position="291"/>
        <end position="308"/>
    </location>
</feature>
<evidence type="ECO:0000313" key="4">
    <source>
        <dbReference type="Proteomes" id="UP000824540"/>
    </source>
</evidence>
<keyword evidence="4" id="KW-1185">Reference proteome</keyword>
<dbReference type="GO" id="GO:0003723">
    <property type="term" value="F:RNA binding"/>
    <property type="evidence" value="ECO:0007669"/>
    <property type="project" value="TreeGrafter"/>
</dbReference>
<sequence length="314" mass="34759">MRAQRVNSSSPGICFRMYPQSLYEGGMAEVRCPGVVEANLSHLCFSSRELPLEPALAKALIASCEFDCVSELLTIAAMLTGNAAKKPQNEEAALTHRRPLLHPEGDHLTLINIFNAYIQHNEDEGWCAKNYLNGSALRLAAVIREELLEVMQRIELPVSPPAFGSQDNGNNIKRALISGFFLKVAHDVDGSGNYLLLTHRHVAHLHPFSSYLCRKPLPAPPSWVLYHDFTISHDNCIRTASEIHPHMLVELAPQYYLGNLPASEGRDLLMELRQSLAPPNAQGGREAEGDGQSQDPDQASEPRNQYSTEMCAIQ</sequence>
<feature type="region of interest" description="Disordered" evidence="1">
    <location>
        <begin position="275"/>
        <end position="314"/>
    </location>
</feature>
<dbReference type="PANTHER" id="PTHR18934">
    <property type="entry name" value="ATP-DEPENDENT RNA HELICASE"/>
    <property type="match status" value="1"/>
</dbReference>
<dbReference type="Proteomes" id="UP000824540">
    <property type="component" value="Unassembled WGS sequence"/>
</dbReference>
<evidence type="ECO:0000256" key="1">
    <source>
        <dbReference type="SAM" id="MobiDB-lite"/>
    </source>
</evidence>
<dbReference type="Pfam" id="PF21010">
    <property type="entry name" value="HA2_C"/>
    <property type="match status" value="1"/>
</dbReference>
<accession>A0A8T2ML37</accession>
<evidence type="ECO:0000313" key="3">
    <source>
        <dbReference type="EMBL" id="KAG9328173.1"/>
    </source>
</evidence>
<dbReference type="Pfam" id="PF07717">
    <property type="entry name" value="OB_NTP_bind"/>
    <property type="match status" value="1"/>
</dbReference>
<dbReference type="InterPro" id="IPR011709">
    <property type="entry name" value="DEAD-box_helicase_OB_fold"/>
</dbReference>
<feature type="domain" description="Helicase-associated" evidence="2">
    <location>
        <begin position="25"/>
        <end position="111"/>
    </location>
</feature>
<dbReference type="AlphaFoldDB" id="A0A8T2ML37"/>
<organism evidence="3 4">
    <name type="scientific">Albula glossodonta</name>
    <name type="common">roundjaw bonefish</name>
    <dbReference type="NCBI Taxonomy" id="121402"/>
    <lineage>
        <taxon>Eukaryota</taxon>
        <taxon>Metazoa</taxon>
        <taxon>Chordata</taxon>
        <taxon>Craniata</taxon>
        <taxon>Vertebrata</taxon>
        <taxon>Euteleostomi</taxon>
        <taxon>Actinopterygii</taxon>
        <taxon>Neopterygii</taxon>
        <taxon>Teleostei</taxon>
        <taxon>Albuliformes</taxon>
        <taxon>Albulidae</taxon>
        <taxon>Albula</taxon>
    </lineage>
</organism>
<proteinExistence type="predicted"/>
<dbReference type="PANTHER" id="PTHR18934:SF108">
    <property type="entry name" value="ATP-DEPENDENT RNA HELICASE DQX1"/>
    <property type="match status" value="1"/>
</dbReference>
<dbReference type="Gene3D" id="1.20.120.1080">
    <property type="match status" value="1"/>
</dbReference>
<name>A0A8T2ML37_9TELE</name>
<dbReference type="GO" id="GO:0005681">
    <property type="term" value="C:spliceosomal complex"/>
    <property type="evidence" value="ECO:0007669"/>
    <property type="project" value="TreeGrafter"/>
</dbReference>
<evidence type="ECO:0000259" key="2">
    <source>
        <dbReference type="SMART" id="SM00847"/>
    </source>
</evidence>
<reference evidence="3" key="1">
    <citation type="thesis" date="2021" institute="BYU ScholarsArchive" country="Provo, UT, USA">
        <title>Applications of and Algorithms for Genome Assembly and Genomic Analyses with an Emphasis on Marine Teleosts.</title>
        <authorList>
            <person name="Pickett B.D."/>
        </authorList>
    </citation>
    <scope>NUCLEOTIDE SEQUENCE</scope>
    <source>
        <strain evidence="3">HI-2016</strain>
    </source>
</reference>
<protein>
    <recommendedName>
        <fullName evidence="2">Helicase-associated domain-containing protein</fullName>
    </recommendedName>
</protein>
<dbReference type="SMART" id="SM00847">
    <property type="entry name" value="HA2"/>
    <property type="match status" value="1"/>
</dbReference>
<dbReference type="InterPro" id="IPR007502">
    <property type="entry name" value="Helicase-assoc_dom"/>
</dbReference>
<dbReference type="GO" id="GO:0004386">
    <property type="term" value="F:helicase activity"/>
    <property type="evidence" value="ECO:0007669"/>
    <property type="project" value="TreeGrafter"/>
</dbReference>
<dbReference type="EMBL" id="JAFBMS010002601">
    <property type="protein sequence ID" value="KAG9328173.1"/>
    <property type="molecule type" value="Genomic_DNA"/>
</dbReference>
<gene>
    <name evidence="3" type="ORF">JZ751_016154</name>
</gene>